<keyword evidence="2" id="KW-0479">Metal-binding</keyword>
<evidence type="ECO:0000256" key="2">
    <source>
        <dbReference type="ARBA" id="ARBA00022723"/>
    </source>
</evidence>
<dbReference type="PANTHER" id="PTHR33337">
    <property type="entry name" value="GFA DOMAIN-CONTAINING PROTEIN"/>
    <property type="match status" value="1"/>
</dbReference>
<name>A0A7X6BNG4_9CAUL</name>
<evidence type="ECO:0000313" key="6">
    <source>
        <dbReference type="EMBL" id="NJC42143.1"/>
    </source>
</evidence>
<dbReference type="EMBL" id="JAATJM010000002">
    <property type="protein sequence ID" value="NJC42143.1"/>
    <property type="molecule type" value="Genomic_DNA"/>
</dbReference>
<dbReference type="Proteomes" id="UP000587415">
    <property type="component" value="Unassembled WGS sequence"/>
</dbReference>
<keyword evidence="3" id="KW-0862">Zinc</keyword>
<evidence type="ECO:0000313" key="7">
    <source>
        <dbReference type="Proteomes" id="UP000587415"/>
    </source>
</evidence>
<organism evidence="6 7">
    <name type="scientific">Brevundimonas alba</name>
    <dbReference type="NCBI Taxonomy" id="74314"/>
    <lineage>
        <taxon>Bacteria</taxon>
        <taxon>Pseudomonadati</taxon>
        <taxon>Pseudomonadota</taxon>
        <taxon>Alphaproteobacteria</taxon>
        <taxon>Caulobacterales</taxon>
        <taxon>Caulobacteraceae</taxon>
        <taxon>Brevundimonas</taxon>
    </lineage>
</organism>
<evidence type="ECO:0000256" key="4">
    <source>
        <dbReference type="ARBA" id="ARBA00023239"/>
    </source>
</evidence>
<dbReference type="Pfam" id="PF04828">
    <property type="entry name" value="GFA"/>
    <property type="match status" value="1"/>
</dbReference>
<comment type="caution">
    <text evidence="6">The sequence shown here is derived from an EMBL/GenBank/DDBJ whole genome shotgun (WGS) entry which is preliminary data.</text>
</comment>
<evidence type="ECO:0000256" key="3">
    <source>
        <dbReference type="ARBA" id="ARBA00022833"/>
    </source>
</evidence>
<feature type="domain" description="CENP-V/GFA" evidence="5">
    <location>
        <begin position="3"/>
        <end position="115"/>
    </location>
</feature>
<sequence>MTRTGGCNCGQVRYELEGEPLRVGLCHCETCRKFTGSAFSHYAVWPQGRVRISGDTRCWEVRAGGDRFCPMCGASLFTWTEGEEEIEVKLGTLDGPPNGLEPGYELWTVRREPWLGPLNGSARYERDRPGSG</sequence>
<reference evidence="6 7" key="1">
    <citation type="submission" date="2020-03" db="EMBL/GenBank/DDBJ databases">
        <title>Genomic Encyclopedia of Type Strains, Phase IV (KMG-IV): sequencing the most valuable type-strain genomes for metagenomic binning, comparative biology and taxonomic classification.</title>
        <authorList>
            <person name="Goeker M."/>
        </authorList>
    </citation>
    <scope>NUCLEOTIDE SEQUENCE [LARGE SCALE GENOMIC DNA]</scope>
    <source>
        <strain evidence="6 7">DSM 4736</strain>
    </source>
</reference>
<keyword evidence="4" id="KW-0456">Lyase</keyword>
<gene>
    <name evidence="6" type="ORF">GGQ87_002438</name>
</gene>
<proteinExistence type="inferred from homology"/>
<evidence type="ECO:0000256" key="1">
    <source>
        <dbReference type="ARBA" id="ARBA00005495"/>
    </source>
</evidence>
<dbReference type="SUPFAM" id="SSF51316">
    <property type="entry name" value="Mss4-like"/>
    <property type="match status" value="1"/>
</dbReference>
<protein>
    <recommendedName>
        <fullName evidence="5">CENP-V/GFA domain-containing protein</fullName>
    </recommendedName>
</protein>
<evidence type="ECO:0000259" key="5">
    <source>
        <dbReference type="PROSITE" id="PS51891"/>
    </source>
</evidence>
<dbReference type="InterPro" id="IPR006913">
    <property type="entry name" value="CENP-V/GFA"/>
</dbReference>
<comment type="similarity">
    <text evidence="1">Belongs to the Gfa family.</text>
</comment>
<dbReference type="GO" id="GO:0046872">
    <property type="term" value="F:metal ion binding"/>
    <property type="evidence" value="ECO:0007669"/>
    <property type="project" value="UniProtKB-KW"/>
</dbReference>
<dbReference type="AlphaFoldDB" id="A0A7X6BNG4"/>
<dbReference type="InterPro" id="IPR011057">
    <property type="entry name" value="Mss4-like_sf"/>
</dbReference>
<dbReference type="PANTHER" id="PTHR33337:SF40">
    <property type="entry name" value="CENP-V_GFA DOMAIN-CONTAINING PROTEIN-RELATED"/>
    <property type="match status" value="1"/>
</dbReference>
<dbReference type="GO" id="GO:0016846">
    <property type="term" value="F:carbon-sulfur lyase activity"/>
    <property type="evidence" value="ECO:0007669"/>
    <property type="project" value="InterPro"/>
</dbReference>
<keyword evidence="7" id="KW-1185">Reference proteome</keyword>
<dbReference type="RefSeq" id="WP_168048122.1">
    <property type="nucleotide sequence ID" value="NZ_JAATJM010000002.1"/>
</dbReference>
<dbReference type="Gene3D" id="3.90.1590.10">
    <property type="entry name" value="glutathione-dependent formaldehyde- activating enzyme (gfa)"/>
    <property type="match status" value="1"/>
</dbReference>
<dbReference type="PROSITE" id="PS51891">
    <property type="entry name" value="CENP_V_GFA"/>
    <property type="match status" value="1"/>
</dbReference>
<accession>A0A7X6BNG4</accession>